<sequence>MAPSGFAMAQDDNGTDDVRAIDDVTKADSLPSRSSRIFHAVSVQSKTFCLLAFASSPIRYDMLKVCRSLKVSPRVVSGVRAAVCRVPVIPARSALGPCHKIVSPSIARHYVNGPGGGGFPGMRMNPANAPPPEKGAALKQFGIDLTELAAAGKLDPVIGRDEEIRRTIQVLCRRTKNNPCLIGEAGVGKTAIIEGLAQRIEKGEVPDSMRNKRVIALDLGALVAGTKFRGEFEDRLKAVLRDVQEEEGKLILFIDELHTLFGLGKSEGGMDASNMLKPALARGTLRCCGATTIDEYRKYIEKDPALARRFQSVLVEEPSPEATISILRGLKERYEVHHGVRIADSALVAAAQHAHRYITDRFLPDSAIDLVDEACASLRLAQESKPEALEKLERQILTIEIELESLRKETDAGSRERRQKLEKELEEKRHQEKELTKIWQQERQRIEHIKQLKQRLEQARMEFEMAQRRGDLGRASQLLYEVIPKLERELPEDTEEMEGPERLIHERVTANDIARVVSKRTGIPVQNLLRGEREKLLRMADVLRKRVIGQDEAIHAVTEAVRLSRAGLQSQTRPVASFMFLGPTGVGKTELCKALAEFLFDTEHAIVRIDMSEYMEKFSVSRLIGAPPGYIGFEEGGELTEAVRRKPYSVVLLDEIEKAHRDVTNLLLQVLDDGVLTDSHGHKVDFRNTIIIMTSNLGADILTMQPEGPLTPYAKEEVLNAVRGYFPPEFVNRIDEQVIFNRLSREMIRQIVDVRLRDVQKRVQDHHLKLDVDDEAKQWLADAGYDPIYGARPLNRVIQKHLLNSLADALIEGSIRDGETVKIRVQPNDRGEPVLVVEKNHEPQLS</sequence>
<evidence type="ECO:0000256" key="5">
    <source>
        <dbReference type="ARBA" id="ARBA00023186"/>
    </source>
</evidence>
<dbReference type="GO" id="GO:0043335">
    <property type="term" value="P:protein unfolding"/>
    <property type="evidence" value="ECO:0007669"/>
    <property type="project" value="EnsemblFungi"/>
</dbReference>
<dbReference type="RefSeq" id="XP_016609256.1">
    <property type="nucleotide sequence ID" value="XM_016752550.1"/>
</dbReference>
<dbReference type="InterPro" id="IPR003593">
    <property type="entry name" value="AAA+_ATPase"/>
</dbReference>
<dbReference type="GO" id="GO:0042026">
    <property type="term" value="P:protein refolding"/>
    <property type="evidence" value="ECO:0007669"/>
    <property type="project" value="EnsemblFungi"/>
</dbReference>
<evidence type="ECO:0000256" key="6">
    <source>
        <dbReference type="RuleBase" id="RU004432"/>
    </source>
</evidence>
<dbReference type="PRINTS" id="PR00300">
    <property type="entry name" value="CLPPROTEASEA"/>
</dbReference>
<name>A0A0L0HJD1_SPIPD</name>
<dbReference type="GO" id="GO:0034605">
    <property type="term" value="P:cellular response to heat"/>
    <property type="evidence" value="ECO:0007669"/>
    <property type="project" value="EnsemblFungi"/>
</dbReference>
<accession>A0A0L0HJD1</accession>
<dbReference type="GO" id="GO:0005759">
    <property type="term" value="C:mitochondrial matrix"/>
    <property type="evidence" value="ECO:0007669"/>
    <property type="project" value="EnsemblFungi"/>
</dbReference>
<dbReference type="InParanoid" id="A0A0L0HJD1"/>
<dbReference type="InterPro" id="IPR050130">
    <property type="entry name" value="ClpA_ClpB"/>
</dbReference>
<evidence type="ECO:0000259" key="9">
    <source>
        <dbReference type="SMART" id="SM01086"/>
    </source>
</evidence>
<dbReference type="FunCoup" id="A0A0L0HJD1">
    <property type="interactions" value="97"/>
</dbReference>
<dbReference type="PANTHER" id="PTHR11638">
    <property type="entry name" value="ATP-DEPENDENT CLP PROTEASE"/>
    <property type="match status" value="1"/>
</dbReference>
<keyword evidence="7" id="KW-0175">Coiled coil</keyword>
<reference evidence="10 11" key="1">
    <citation type="submission" date="2009-08" db="EMBL/GenBank/DDBJ databases">
        <title>The Genome Sequence of Spizellomyces punctatus strain DAOM BR117.</title>
        <authorList>
            <consortium name="The Broad Institute Genome Sequencing Platform"/>
            <person name="Russ C."/>
            <person name="Cuomo C."/>
            <person name="Shea T."/>
            <person name="Young S.K."/>
            <person name="Zeng Q."/>
            <person name="Koehrsen M."/>
            <person name="Haas B."/>
            <person name="Borodovsky M."/>
            <person name="Guigo R."/>
            <person name="Alvarado L."/>
            <person name="Berlin A."/>
            <person name="Bochicchio J."/>
            <person name="Borenstein D."/>
            <person name="Chapman S."/>
            <person name="Chen Z."/>
            <person name="Engels R."/>
            <person name="Freedman E."/>
            <person name="Gellesch M."/>
            <person name="Goldberg J."/>
            <person name="Griggs A."/>
            <person name="Gujja S."/>
            <person name="Heiman D."/>
            <person name="Hepburn T."/>
            <person name="Howarth C."/>
            <person name="Jen D."/>
            <person name="Larson L."/>
            <person name="Lewis B."/>
            <person name="Mehta T."/>
            <person name="Park D."/>
            <person name="Pearson M."/>
            <person name="Roberts A."/>
            <person name="Saif S."/>
            <person name="Shenoy N."/>
            <person name="Sisk P."/>
            <person name="Stolte C."/>
            <person name="Sykes S."/>
            <person name="Thomson T."/>
            <person name="Walk T."/>
            <person name="White J."/>
            <person name="Yandava C."/>
            <person name="Burger G."/>
            <person name="Gray M.W."/>
            <person name="Holland P.W.H."/>
            <person name="King N."/>
            <person name="Lang F.B.F."/>
            <person name="Roger A.J."/>
            <person name="Ruiz-Trillo I."/>
            <person name="Lander E."/>
            <person name="Nusbaum C."/>
        </authorList>
    </citation>
    <scope>NUCLEOTIDE SEQUENCE [LARGE SCALE GENOMIC DNA]</scope>
    <source>
        <strain evidence="10 11">DAOM BR117</strain>
    </source>
</reference>
<evidence type="ECO:0000256" key="1">
    <source>
        <dbReference type="ARBA" id="ARBA00008675"/>
    </source>
</evidence>
<dbReference type="PANTHER" id="PTHR11638:SF176">
    <property type="entry name" value="HEAT SHOCK PROTEIN 78, MITOCHONDRIAL"/>
    <property type="match status" value="1"/>
</dbReference>
<dbReference type="FunFam" id="3.40.50.300:FF:000025">
    <property type="entry name" value="ATP-dependent Clp protease subunit"/>
    <property type="match status" value="1"/>
</dbReference>
<dbReference type="CDD" id="cd00009">
    <property type="entry name" value="AAA"/>
    <property type="match status" value="1"/>
</dbReference>
<dbReference type="PROSITE" id="PS00870">
    <property type="entry name" value="CLPAB_1"/>
    <property type="match status" value="1"/>
</dbReference>
<dbReference type="InterPro" id="IPR027417">
    <property type="entry name" value="P-loop_NTPase"/>
</dbReference>
<evidence type="ECO:0000313" key="10">
    <source>
        <dbReference type="EMBL" id="KND01217.1"/>
    </source>
</evidence>
<dbReference type="GO" id="GO:0050821">
    <property type="term" value="P:protein stabilization"/>
    <property type="evidence" value="ECO:0007669"/>
    <property type="project" value="EnsemblFungi"/>
</dbReference>
<dbReference type="InterPro" id="IPR019489">
    <property type="entry name" value="Clp_ATPase_C"/>
</dbReference>
<keyword evidence="2" id="KW-0677">Repeat</keyword>
<dbReference type="Gene3D" id="1.10.8.60">
    <property type="match status" value="1"/>
</dbReference>
<dbReference type="SMART" id="SM01086">
    <property type="entry name" value="ClpB_D2-small"/>
    <property type="match status" value="1"/>
</dbReference>
<dbReference type="GO" id="GO:0051787">
    <property type="term" value="F:misfolded protein binding"/>
    <property type="evidence" value="ECO:0007669"/>
    <property type="project" value="EnsemblFungi"/>
</dbReference>
<comment type="similarity">
    <text evidence="1 6">Belongs to the ClpA/ClpB family.</text>
</comment>
<dbReference type="OMA" id="VSKMMQG"/>
<dbReference type="Pfam" id="PF07724">
    <property type="entry name" value="AAA_2"/>
    <property type="match status" value="1"/>
</dbReference>
<dbReference type="PROSITE" id="PS00871">
    <property type="entry name" value="CLPAB_2"/>
    <property type="match status" value="1"/>
</dbReference>
<keyword evidence="4 6" id="KW-0067">ATP-binding</keyword>
<dbReference type="InterPro" id="IPR041546">
    <property type="entry name" value="ClpA/ClpB_AAA_lid"/>
</dbReference>
<dbReference type="EMBL" id="KQ257455">
    <property type="protein sequence ID" value="KND01217.1"/>
    <property type="molecule type" value="Genomic_DNA"/>
</dbReference>
<dbReference type="VEuPathDB" id="FungiDB:SPPG_04308"/>
<keyword evidence="5 6" id="KW-0143">Chaperone</keyword>
<dbReference type="GeneID" id="27687764"/>
<dbReference type="Pfam" id="PF00004">
    <property type="entry name" value="AAA"/>
    <property type="match status" value="1"/>
</dbReference>
<evidence type="ECO:0000256" key="3">
    <source>
        <dbReference type="ARBA" id="ARBA00022741"/>
    </source>
</evidence>
<feature type="domain" description="AAA+ ATPase" evidence="8">
    <location>
        <begin position="574"/>
        <end position="744"/>
    </location>
</feature>
<dbReference type="InterPro" id="IPR003959">
    <property type="entry name" value="ATPase_AAA_core"/>
</dbReference>
<dbReference type="eggNOG" id="KOG1051">
    <property type="taxonomic scope" value="Eukaryota"/>
</dbReference>
<dbReference type="Pfam" id="PF17871">
    <property type="entry name" value="AAA_lid_9"/>
    <property type="match status" value="1"/>
</dbReference>
<dbReference type="GO" id="GO:0005524">
    <property type="term" value="F:ATP binding"/>
    <property type="evidence" value="ECO:0007669"/>
    <property type="project" value="UniProtKB-KW"/>
</dbReference>
<feature type="domain" description="AAA+ ATPase" evidence="8">
    <location>
        <begin position="175"/>
        <end position="320"/>
    </location>
</feature>
<evidence type="ECO:0000256" key="2">
    <source>
        <dbReference type="ARBA" id="ARBA00022737"/>
    </source>
</evidence>
<feature type="domain" description="Clp ATPase C-terminal" evidence="9">
    <location>
        <begin position="743"/>
        <end position="835"/>
    </location>
</feature>
<dbReference type="InterPro" id="IPR028299">
    <property type="entry name" value="ClpA/B_CS2"/>
</dbReference>
<organism evidence="10 11">
    <name type="scientific">Spizellomyces punctatus (strain DAOM BR117)</name>
    <dbReference type="NCBI Taxonomy" id="645134"/>
    <lineage>
        <taxon>Eukaryota</taxon>
        <taxon>Fungi</taxon>
        <taxon>Fungi incertae sedis</taxon>
        <taxon>Chytridiomycota</taxon>
        <taxon>Chytridiomycota incertae sedis</taxon>
        <taxon>Chytridiomycetes</taxon>
        <taxon>Spizellomycetales</taxon>
        <taxon>Spizellomycetaceae</taxon>
        <taxon>Spizellomyces</taxon>
    </lineage>
</organism>
<dbReference type="InterPro" id="IPR018368">
    <property type="entry name" value="ClpA/B_CS1"/>
</dbReference>
<dbReference type="SUPFAM" id="SSF52540">
    <property type="entry name" value="P-loop containing nucleoside triphosphate hydrolases"/>
    <property type="match status" value="2"/>
</dbReference>
<evidence type="ECO:0000313" key="11">
    <source>
        <dbReference type="Proteomes" id="UP000053201"/>
    </source>
</evidence>
<evidence type="ECO:0000256" key="7">
    <source>
        <dbReference type="SAM" id="Coils"/>
    </source>
</evidence>
<feature type="coiled-coil region" evidence="7">
    <location>
        <begin position="389"/>
        <end position="469"/>
    </location>
</feature>
<dbReference type="FunFam" id="1.10.8.60:FF:000017">
    <property type="entry name" value="ATP-dependent chaperone ClpB"/>
    <property type="match status" value="1"/>
</dbReference>
<dbReference type="Gene3D" id="3.40.50.300">
    <property type="entry name" value="P-loop containing nucleotide triphosphate hydrolases"/>
    <property type="match status" value="3"/>
</dbReference>
<gene>
    <name evidence="10" type="ORF">SPPG_04308</name>
</gene>
<dbReference type="GO" id="GO:0016887">
    <property type="term" value="F:ATP hydrolysis activity"/>
    <property type="evidence" value="ECO:0007669"/>
    <property type="project" value="EnsemblFungi"/>
</dbReference>
<dbReference type="STRING" id="645134.A0A0L0HJD1"/>
<protein>
    <submittedName>
        <fullName evidence="10">ATP-dependent chaperone ClpB</fullName>
    </submittedName>
</protein>
<dbReference type="InterPro" id="IPR001270">
    <property type="entry name" value="ClpA/B"/>
</dbReference>
<dbReference type="OrthoDB" id="47330at2759"/>
<keyword evidence="11" id="KW-1185">Reference proteome</keyword>
<dbReference type="FunFam" id="3.40.50.300:FF:000010">
    <property type="entry name" value="Chaperone clpB 1, putative"/>
    <property type="match status" value="1"/>
</dbReference>
<dbReference type="Proteomes" id="UP000053201">
    <property type="component" value="Unassembled WGS sequence"/>
</dbReference>
<proteinExistence type="inferred from homology"/>
<evidence type="ECO:0000256" key="4">
    <source>
        <dbReference type="ARBA" id="ARBA00022840"/>
    </source>
</evidence>
<dbReference type="Pfam" id="PF10431">
    <property type="entry name" value="ClpB_D2-small"/>
    <property type="match status" value="1"/>
</dbReference>
<dbReference type="AlphaFoldDB" id="A0A0L0HJD1"/>
<dbReference type="FunFam" id="3.40.50.300:FF:000120">
    <property type="entry name" value="ATP-dependent chaperone ClpB"/>
    <property type="match status" value="1"/>
</dbReference>
<keyword evidence="3 6" id="KW-0547">Nucleotide-binding</keyword>
<dbReference type="CDD" id="cd19499">
    <property type="entry name" value="RecA-like_ClpB_Hsp104-like"/>
    <property type="match status" value="1"/>
</dbReference>
<dbReference type="SMART" id="SM00382">
    <property type="entry name" value="AAA"/>
    <property type="match status" value="2"/>
</dbReference>
<evidence type="ECO:0000259" key="8">
    <source>
        <dbReference type="SMART" id="SM00382"/>
    </source>
</evidence>